<dbReference type="SUPFAM" id="SSF53335">
    <property type="entry name" value="S-adenosyl-L-methionine-dependent methyltransferases"/>
    <property type="match status" value="1"/>
</dbReference>
<dbReference type="InterPro" id="IPR029063">
    <property type="entry name" value="SAM-dependent_MTases_sf"/>
</dbReference>
<dbReference type="PANTHER" id="PTHR43317">
    <property type="entry name" value="THERMOSPERMINE SYNTHASE ACAULIS5"/>
    <property type="match status" value="1"/>
</dbReference>
<evidence type="ECO:0008006" key="4">
    <source>
        <dbReference type="Google" id="ProtNLM"/>
    </source>
</evidence>
<organism evidence="2 3">
    <name type="scientific">Microlunatus phosphovorus (strain ATCC 700054 / DSM 10555 / JCM 9379 / NBRC 101784 / NCIMB 13414 / VKM Ac-1990 / NM-1)</name>
    <dbReference type="NCBI Taxonomy" id="1032480"/>
    <lineage>
        <taxon>Bacteria</taxon>
        <taxon>Bacillati</taxon>
        <taxon>Actinomycetota</taxon>
        <taxon>Actinomycetes</taxon>
        <taxon>Propionibacteriales</taxon>
        <taxon>Propionibacteriaceae</taxon>
        <taxon>Microlunatus</taxon>
    </lineage>
</organism>
<keyword evidence="3" id="KW-1185">Reference proteome</keyword>
<reference evidence="2 3" key="1">
    <citation type="submission" date="2011-05" db="EMBL/GenBank/DDBJ databases">
        <title>Whole genome sequence of Microlunatus phosphovorus NM-1.</title>
        <authorList>
            <person name="Hosoyama A."/>
            <person name="Sasaki K."/>
            <person name="Harada T."/>
            <person name="Igarashi R."/>
            <person name="Kawakoshi A."/>
            <person name="Sasagawa M."/>
            <person name="Fukada J."/>
            <person name="Nakamura S."/>
            <person name="Katano Y."/>
            <person name="Hanada S."/>
            <person name="Kamagata Y."/>
            <person name="Nakamura N."/>
            <person name="Yamazaki S."/>
            <person name="Fujita N."/>
        </authorList>
    </citation>
    <scope>NUCLEOTIDE SEQUENCE [LARGE SCALE GENOMIC DNA]</scope>
    <source>
        <strain evidence="3">ATCC 700054 / DSM 10555 / JCM 9379 / NBRC 101784 / NCIMB 13414 / VKM Ac-1990 / NM-1</strain>
    </source>
</reference>
<keyword evidence="1" id="KW-0620">Polyamine biosynthesis</keyword>
<proteinExistence type="predicted"/>
<dbReference type="OrthoDB" id="9793351at2"/>
<evidence type="ECO:0000313" key="3">
    <source>
        <dbReference type="Proteomes" id="UP000007947"/>
    </source>
</evidence>
<gene>
    <name evidence="2" type="ordered locus">MLP_43710</name>
</gene>
<dbReference type="EMBL" id="AP012204">
    <property type="protein sequence ID" value="BAK37385.1"/>
    <property type="molecule type" value="Genomic_DNA"/>
</dbReference>
<dbReference type="eggNOG" id="COG2519">
    <property type="taxonomic scope" value="Bacteria"/>
</dbReference>
<dbReference type="Proteomes" id="UP000007947">
    <property type="component" value="Chromosome"/>
</dbReference>
<evidence type="ECO:0000313" key="2">
    <source>
        <dbReference type="EMBL" id="BAK37385.1"/>
    </source>
</evidence>
<dbReference type="KEGG" id="mph:MLP_43710"/>
<name>F5XSX7_MICPN</name>
<dbReference type="Gene3D" id="3.40.50.150">
    <property type="entry name" value="Vaccinia Virus protein VP39"/>
    <property type="match status" value="1"/>
</dbReference>
<dbReference type="STRING" id="1032480.MLP_43710"/>
<protein>
    <recommendedName>
        <fullName evidence="4">Spermidine synthase</fullName>
    </recommendedName>
</protein>
<sequence>MDDMPVTIARWSGPRGEVVLRRHGVADDAIEELIVNGAFAMDSAETASEEALADLTWPGARVLVGGLGLGFTAATLLDARVGTVDVVEIEEALVAWAYEGVTLRLGRVARDPRVRLWVADVRAVLTGHEPEPAGPWDAILLDVDNGPDFLIHAENAALYREEALSAAYARLAPGGLLAIWCQGANAGLRSRLQALTSTAREEVHKVQRGRHLISYVIYTARAPH</sequence>
<dbReference type="PANTHER" id="PTHR43317:SF3">
    <property type="entry name" value="BLR2883 PROTEIN"/>
    <property type="match status" value="1"/>
</dbReference>
<dbReference type="AlphaFoldDB" id="F5XSX7"/>
<evidence type="ECO:0000256" key="1">
    <source>
        <dbReference type="ARBA" id="ARBA00023115"/>
    </source>
</evidence>
<dbReference type="GO" id="GO:0006596">
    <property type="term" value="P:polyamine biosynthetic process"/>
    <property type="evidence" value="ECO:0007669"/>
    <property type="project" value="UniProtKB-KW"/>
</dbReference>
<accession>F5XSX7</accession>
<dbReference type="HOGENOM" id="CLU_101666_0_0_11"/>
<dbReference type="RefSeq" id="WP_013865219.1">
    <property type="nucleotide sequence ID" value="NC_015635.1"/>
</dbReference>